<proteinExistence type="predicted"/>
<dbReference type="RefSeq" id="WP_067387390.1">
    <property type="nucleotide sequence ID" value="NZ_BCTA01000012.1"/>
</dbReference>
<organism evidence="1 2">
    <name type="scientific">Mycolicibacterium novocastrense</name>
    <name type="common">Mycobacterium novocastrense</name>
    <dbReference type="NCBI Taxonomy" id="59813"/>
    <lineage>
        <taxon>Bacteria</taxon>
        <taxon>Bacillati</taxon>
        <taxon>Actinomycetota</taxon>
        <taxon>Actinomycetes</taxon>
        <taxon>Mycobacteriales</taxon>
        <taxon>Mycobacteriaceae</taxon>
        <taxon>Mycolicibacterium</taxon>
    </lineage>
</organism>
<comment type="caution">
    <text evidence="1">The sequence shown here is derived from an EMBL/GenBank/DDBJ whole genome shotgun (WGS) entry which is preliminary data.</text>
</comment>
<protein>
    <submittedName>
        <fullName evidence="1">Uncharacterized protein</fullName>
    </submittedName>
</protein>
<gene>
    <name evidence="1" type="ORF">RMCN_0728</name>
</gene>
<sequence>MTMSAFTDVCTEKLGATLEWATDMEKALTKHGLAVVELPEPIRDDEPTAYVAFSGSNHVYYAVPGRVDSDAFEKWEHPADARDDAAALLAAAAAAESSADVRSGGAS</sequence>
<dbReference type="Proteomes" id="UP000069773">
    <property type="component" value="Unassembled WGS sequence"/>
</dbReference>
<evidence type="ECO:0000313" key="2">
    <source>
        <dbReference type="Proteomes" id="UP000069773"/>
    </source>
</evidence>
<accession>A0ABQ0KDI0</accession>
<dbReference type="EMBL" id="BCTA01000012">
    <property type="protein sequence ID" value="GAT07595.1"/>
    <property type="molecule type" value="Genomic_DNA"/>
</dbReference>
<name>A0ABQ0KDI0_MYCNV</name>
<reference evidence="1 2" key="1">
    <citation type="journal article" date="2016" name="Genome Announc.">
        <title>Draft Genome Sequences of Five Rapidly Growing Mycobacterium Species, M. thermoresistibile, M. fortuitum subsp. acetamidolyticum, M. canariasense, M. brisbanense, and M. novocastrense.</title>
        <authorList>
            <person name="Katahira K."/>
            <person name="Ogura Y."/>
            <person name="Gotoh Y."/>
            <person name="Hayashi T."/>
        </authorList>
    </citation>
    <scope>NUCLEOTIDE SEQUENCE [LARGE SCALE GENOMIC DNA]</scope>
    <source>
        <strain evidence="1 2">JCM18114</strain>
    </source>
</reference>
<evidence type="ECO:0000313" key="1">
    <source>
        <dbReference type="EMBL" id="GAT07595.1"/>
    </source>
</evidence>
<keyword evidence="2" id="KW-1185">Reference proteome</keyword>